<dbReference type="AlphaFoldDB" id="A0A1M6Y4B6"/>
<comment type="pathway">
    <text evidence="3">Cofactor biosynthesis; riboflavin biosynthesis; riboflavin from 2-hydroxy-3-oxobutyl phosphate and 5-amino-6-(D-ribitylamino)uracil: step 2/2.</text>
</comment>
<dbReference type="Proteomes" id="UP000184016">
    <property type="component" value="Unassembled WGS sequence"/>
</dbReference>
<evidence type="ECO:0000256" key="6">
    <source>
        <dbReference type="ARBA" id="ARBA00013950"/>
    </source>
</evidence>
<dbReference type="OrthoDB" id="9788537at2"/>
<feature type="domain" description="Lumazine-binding" evidence="12">
    <location>
        <begin position="97"/>
        <end position="193"/>
    </location>
</feature>
<keyword evidence="9" id="KW-0677">Repeat</keyword>
<evidence type="ECO:0000256" key="5">
    <source>
        <dbReference type="ARBA" id="ARBA00012827"/>
    </source>
</evidence>
<evidence type="ECO:0000256" key="2">
    <source>
        <dbReference type="ARBA" id="ARBA00002803"/>
    </source>
</evidence>
<evidence type="ECO:0000313" key="14">
    <source>
        <dbReference type="Proteomes" id="UP000184016"/>
    </source>
</evidence>
<evidence type="ECO:0000256" key="11">
    <source>
        <dbReference type="PROSITE-ProRule" id="PRU00524"/>
    </source>
</evidence>
<feature type="repeat" description="Lumazine-binding" evidence="11">
    <location>
        <begin position="97"/>
        <end position="193"/>
    </location>
</feature>
<feature type="domain" description="Lumazine-binding" evidence="12">
    <location>
        <begin position="1"/>
        <end position="96"/>
    </location>
</feature>
<evidence type="ECO:0000256" key="9">
    <source>
        <dbReference type="ARBA" id="ARBA00022737"/>
    </source>
</evidence>
<sequence length="220" mass="23645">MFTGLVEELAILKKIDKSPQGARFILAANKILGDMQLGDSIAVNGVCLTVVERMSGAFAVEAVPETMRRTNLGLLQTGDEVHVERALPIGGRLGGHLVSGHIDGTGTVREVMHEGMARVLTIAAPAHLMKYIVHKGSVCIDGVSLTVMEDRGDAFTLSIIPHTGQMTTLASARPGRVVNIECDVLAKYLEKLLQYQTVDSSSVNRSSQLSLQWLAEHGFA</sequence>
<evidence type="ECO:0000259" key="12">
    <source>
        <dbReference type="PROSITE" id="PS51177"/>
    </source>
</evidence>
<dbReference type="Pfam" id="PF00677">
    <property type="entry name" value="Lum_binding"/>
    <property type="match status" value="2"/>
</dbReference>
<dbReference type="RefSeq" id="WP_072875375.1">
    <property type="nucleotide sequence ID" value="NZ_FRAF01000042.1"/>
</dbReference>
<dbReference type="CDD" id="cd00402">
    <property type="entry name" value="Riboflavin_synthase_like"/>
    <property type="match status" value="1"/>
</dbReference>
<reference evidence="14" key="1">
    <citation type="submission" date="2016-11" db="EMBL/GenBank/DDBJ databases">
        <authorList>
            <person name="Varghese N."/>
            <person name="Submissions S."/>
        </authorList>
    </citation>
    <scope>NUCLEOTIDE SEQUENCE [LARGE SCALE GENOMIC DNA]</scope>
    <source>
        <strain evidence="14">USBA-503</strain>
    </source>
</reference>
<evidence type="ECO:0000256" key="4">
    <source>
        <dbReference type="ARBA" id="ARBA00011233"/>
    </source>
</evidence>
<keyword evidence="8" id="KW-0808">Transferase</keyword>
<dbReference type="EMBL" id="FRAF01000042">
    <property type="protein sequence ID" value="SHL13076.1"/>
    <property type="molecule type" value="Genomic_DNA"/>
</dbReference>
<dbReference type="PANTHER" id="PTHR21098:SF12">
    <property type="entry name" value="RIBOFLAVIN SYNTHASE"/>
    <property type="match status" value="1"/>
</dbReference>
<keyword evidence="7" id="KW-0686">Riboflavin biosynthesis</keyword>
<accession>A0A1M6Y4B6</accession>
<dbReference type="NCBIfam" id="NF006767">
    <property type="entry name" value="PRK09289.1"/>
    <property type="match status" value="1"/>
</dbReference>
<evidence type="ECO:0000256" key="3">
    <source>
        <dbReference type="ARBA" id="ARBA00004887"/>
    </source>
</evidence>
<proteinExistence type="predicted"/>
<gene>
    <name evidence="13" type="ORF">SAMN05443507_1425</name>
</gene>
<comment type="subunit">
    <text evidence="4">Homotrimer.</text>
</comment>
<name>A0A1M6Y4B6_9BACL</name>
<dbReference type="PIRSF" id="PIRSF000498">
    <property type="entry name" value="Riboflavin_syn_A"/>
    <property type="match status" value="1"/>
</dbReference>
<evidence type="ECO:0000256" key="8">
    <source>
        <dbReference type="ARBA" id="ARBA00022679"/>
    </source>
</evidence>
<dbReference type="Gene3D" id="2.40.30.20">
    <property type="match status" value="2"/>
</dbReference>
<dbReference type="EC" id="2.5.1.9" evidence="5 10"/>
<evidence type="ECO:0000256" key="7">
    <source>
        <dbReference type="ARBA" id="ARBA00022619"/>
    </source>
</evidence>
<keyword evidence="14" id="KW-1185">Reference proteome</keyword>
<comment type="function">
    <text evidence="2">Catalyzes the dismutation of two molecules of 6,7-dimethyl-8-ribityllumazine, resulting in the formation of riboflavin and 5-amino-6-(D-ribitylamino)uracil.</text>
</comment>
<feature type="repeat" description="Lumazine-binding" evidence="11">
    <location>
        <begin position="1"/>
        <end position="96"/>
    </location>
</feature>
<dbReference type="InterPro" id="IPR026017">
    <property type="entry name" value="Lumazine-bd_dom"/>
</dbReference>
<dbReference type="GO" id="GO:0009231">
    <property type="term" value="P:riboflavin biosynthetic process"/>
    <property type="evidence" value="ECO:0007669"/>
    <property type="project" value="UniProtKB-KW"/>
</dbReference>
<dbReference type="PROSITE" id="PS51177">
    <property type="entry name" value="LUMAZINE_BIND"/>
    <property type="match status" value="2"/>
</dbReference>
<dbReference type="FunFam" id="2.40.30.20:FF:000003">
    <property type="entry name" value="Riboflavin synthase, alpha subunit"/>
    <property type="match status" value="1"/>
</dbReference>
<comment type="catalytic activity">
    <reaction evidence="1">
        <text>2 6,7-dimethyl-8-(1-D-ribityl)lumazine + H(+) = 5-amino-6-(D-ribitylamino)uracil + riboflavin</text>
        <dbReference type="Rhea" id="RHEA:20772"/>
        <dbReference type="ChEBI" id="CHEBI:15378"/>
        <dbReference type="ChEBI" id="CHEBI:15934"/>
        <dbReference type="ChEBI" id="CHEBI:57986"/>
        <dbReference type="ChEBI" id="CHEBI:58201"/>
        <dbReference type="EC" id="2.5.1.9"/>
    </reaction>
</comment>
<dbReference type="InterPro" id="IPR017938">
    <property type="entry name" value="Riboflavin_synthase-like_b-brl"/>
</dbReference>
<dbReference type="STRING" id="1830138.SAMN05443507_1425"/>
<protein>
    <recommendedName>
        <fullName evidence="6 10">Riboflavin synthase</fullName>
        <ecNumber evidence="5 10">2.5.1.9</ecNumber>
    </recommendedName>
</protein>
<dbReference type="FunFam" id="2.40.30.20:FF:000004">
    <property type="entry name" value="Riboflavin synthase, alpha subunit"/>
    <property type="match status" value="1"/>
</dbReference>
<organism evidence="13 14">
    <name type="scientific">Alicyclobacillus tolerans</name>
    <dbReference type="NCBI Taxonomy" id="90970"/>
    <lineage>
        <taxon>Bacteria</taxon>
        <taxon>Bacillati</taxon>
        <taxon>Bacillota</taxon>
        <taxon>Bacilli</taxon>
        <taxon>Bacillales</taxon>
        <taxon>Alicyclobacillaceae</taxon>
        <taxon>Alicyclobacillus</taxon>
    </lineage>
</organism>
<evidence type="ECO:0000256" key="10">
    <source>
        <dbReference type="NCBIfam" id="TIGR00187"/>
    </source>
</evidence>
<evidence type="ECO:0000256" key="1">
    <source>
        <dbReference type="ARBA" id="ARBA00000968"/>
    </source>
</evidence>
<dbReference type="SUPFAM" id="SSF63380">
    <property type="entry name" value="Riboflavin synthase domain-like"/>
    <property type="match status" value="2"/>
</dbReference>
<dbReference type="PANTHER" id="PTHR21098">
    <property type="entry name" value="RIBOFLAVIN SYNTHASE ALPHA CHAIN"/>
    <property type="match status" value="1"/>
</dbReference>
<dbReference type="NCBIfam" id="TIGR00187">
    <property type="entry name" value="ribE"/>
    <property type="match status" value="1"/>
</dbReference>
<evidence type="ECO:0000313" key="13">
    <source>
        <dbReference type="EMBL" id="SHL13076.1"/>
    </source>
</evidence>
<dbReference type="GO" id="GO:0004746">
    <property type="term" value="F:riboflavin synthase activity"/>
    <property type="evidence" value="ECO:0007669"/>
    <property type="project" value="UniProtKB-UniRule"/>
</dbReference>
<dbReference type="InterPro" id="IPR023366">
    <property type="entry name" value="ATP_synth_asu-like_sf"/>
</dbReference>
<dbReference type="InterPro" id="IPR001783">
    <property type="entry name" value="Lumazine-bd"/>
</dbReference>